<evidence type="ECO:0000313" key="1">
    <source>
        <dbReference type="EMBL" id="KAF5813971.1"/>
    </source>
</evidence>
<protein>
    <submittedName>
        <fullName evidence="1">Uncharacterized protein</fullName>
    </submittedName>
</protein>
<comment type="caution">
    <text evidence="1">The sequence shown here is derived from an EMBL/GenBank/DDBJ whole genome shotgun (WGS) entry which is preliminary data.</text>
</comment>
<reference evidence="1" key="1">
    <citation type="journal article" date="2017" name="Nature">
        <title>The sunflower genome provides insights into oil metabolism, flowering and Asterid evolution.</title>
        <authorList>
            <person name="Badouin H."/>
            <person name="Gouzy J."/>
            <person name="Grassa C.J."/>
            <person name="Murat F."/>
            <person name="Staton S.E."/>
            <person name="Cottret L."/>
            <person name="Lelandais-Briere C."/>
            <person name="Owens G.L."/>
            <person name="Carrere S."/>
            <person name="Mayjonade B."/>
            <person name="Legrand L."/>
            <person name="Gill N."/>
            <person name="Kane N.C."/>
            <person name="Bowers J.E."/>
            <person name="Hubner S."/>
            <person name="Bellec A."/>
            <person name="Berard A."/>
            <person name="Berges H."/>
            <person name="Blanchet N."/>
            <person name="Boniface M.C."/>
            <person name="Brunel D."/>
            <person name="Catrice O."/>
            <person name="Chaidir N."/>
            <person name="Claudel C."/>
            <person name="Donnadieu C."/>
            <person name="Faraut T."/>
            <person name="Fievet G."/>
            <person name="Helmstetter N."/>
            <person name="King M."/>
            <person name="Knapp S.J."/>
            <person name="Lai Z."/>
            <person name="Le Paslier M.C."/>
            <person name="Lippi Y."/>
            <person name="Lorenzon L."/>
            <person name="Mandel J.R."/>
            <person name="Marage G."/>
            <person name="Marchand G."/>
            <person name="Marquand E."/>
            <person name="Bret-Mestries E."/>
            <person name="Morien E."/>
            <person name="Nambeesan S."/>
            <person name="Nguyen T."/>
            <person name="Pegot-Espagnet P."/>
            <person name="Pouilly N."/>
            <person name="Raftis F."/>
            <person name="Sallet E."/>
            <person name="Schiex T."/>
            <person name="Thomas J."/>
            <person name="Vandecasteele C."/>
            <person name="Vares D."/>
            <person name="Vear F."/>
            <person name="Vautrin S."/>
            <person name="Crespi M."/>
            <person name="Mangin B."/>
            <person name="Burke J.M."/>
            <person name="Salse J."/>
            <person name="Munos S."/>
            <person name="Vincourt P."/>
            <person name="Rieseberg L.H."/>
            <person name="Langlade N.B."/>
        </authorList>
    </citation>
    <scope>NUCLEOTIDE SEQUENCE</scope>
    <source>
        <tissue evidence="1">Leaves</tissue>
    </source>
</reference>
<organism evidence="1 2">
    <name type="scientific">Helianthus annuus</name>
    <name type="common">Common sunflower</name>
    <dbReference type="NCBI Taxonomy" id="4232"/>
    <lineage>
        <taxon>Eukaryota</taxon>
        <taxon>Viridiplantae</taxon>
        <taxon>Streptophyta</taxon>
        <taxon>Embryophyta</taxon>
        <taxon>Tracheophyta</taxon>
        <taxon>Spermatophyta</taxon>
        <taxon>Magnoliopsida</taxon>
        <taxon>eudicotyledons</taxon>
        <taxon>Gunneridae</taxon>
        <taxon>Pentapetalae</taxon>
        <taxon>asterids</taxon>
        <taxon>campanulids</taxon>
        <taxon>Asterales</taxon>
        <taxon>Asteraceae</taxon>
        <taxon>Asteroideae</taxon>
        <taxon>Heliantheae alliance</taxon>
        <taxon>Heliantheae</taxon>
        <taxon>Helianthus</taxon>
    </lineage>
</organism>
<name>A0A9K3JE68_HELAN</name>
<gene>
    <name evidence="1" type="ORF">HanXRQr2_Chr03g0105091</name>
</gene>
<dbReference type="AlphaFoldDB" id="A0A9K3JE68"/>
<dbReference type="Proteomes" id="UP000215914">
    <property type="component" value="Unassembled WGS sequence"/>
</dbReference>
<proteinExistence type="predicted"/>
<sequence>MDNECYNAFASPMTITQNTMLENETGTTQKPPKLLDIDDFSGWVDRFGNWVEAYHLDAWEHIEVEYSRPLGNNKVNIPIRELSAEEKKKYKDEKLIISLLQQAIKEDIFILLQHNGSACSIWNELESKFLGSDDMLKNKKSLMKKEFDLFRGLRNESIKQIIERYCNLLKV</sequence>
<keyword evidence="2" id="KW-1185">Reference proteome</keyword>
<dbReference type="EMBL" id="MNCJ02000318">
    <property type="protein sequence ID" value="KAF5813971.1"/>
    <property type="molecule type" value="Genomic_DNA"/>
</dbReference>
<evidence type="ECO:0000313" key="2">
    <source>
        <dbReference type="Proteomes" id="UP000215914"/>
    </source>
</evidence>
<reference evidence="1" key="2">
    <citation type="submission" date="2020-06" db="EMBL/GenBank/DDBJ databases">
        <title>Helianthus annuus Genome sequencing and assembly Release 2.</title>
        <authorList>
            <person name="Gouzy J."/>
            <person name="Langlade N."/>
            <person name="Munos S."/>
        </authorList>
    </citation>
    <scope>NUCLEOTIDE SEQUENCE</scope>
    <source>
        <tissue evidence="1">Leaves</tissue>
    </source>
</reference>
<accession>A0A9K3JE68</accession>
<dbReference type="Gramene" id="mRNA:HanXRQr2_Chr03g0105091">
    <property type="protein sequence ID" value="CDS:HanXRQr2_Chr03g0105091.1"/>
    <property type="gene ID" value="HanXRQr2_Chr03g0105091"/>
</dbReference>